<dbReference type="GO" id="GO:0045892">
    <property type="term" value="P:negative regulation of DNA-templated transcription"/>
    <property type="evidence" value="ECO:0007669"/>
    <property type="project" value="TreeGrafter"/>
</dbReference>
<dbReference type="Pfam" id="PF00392">
    <property type="entry name" value="GntR"/>
    <property type="match status" value="1"/>
</dbReference>
<dbReference type="InterPro" id="IPR036390">
    <property type="entry name" value="WH_DNA-bd_sf"/>
</dbReference>
<dbReference type="Proteomes" id="UP000657574">
    <property type="component" value="Unassembled WGS sequence"/>
</dbReference>
<dbReference type="PANTHER" id="PTHR44846">
    <property type="entry name" value="MANNOSYL-D-GLYCERATE TRANSPORT/METABOLISM SYSTEM REPRESSOR MNGR-RELATED"/>
    <property type="match status" value="1"/>
</dbReference>
<dbReference type="EMBL" id="BMQA01000007">
    <property type="protein sequence ID" value="GGJ14133.1"/>
    <property type="molecule type" value="Genomic_DNA"/>
</dbReference>
<keyword evidence="1" id="KW-0805">Transcription regulation</keyword>
<dbReference type="Gene3D" id="1.10.10.10">
    <property type="entry name" value="Winged helix-like DNA-binding domain superfamily/Winged helix DNA-binding domain"/>
    <property type="match status" value="1"/>
</dbReference>
<dbReference type="AlphaFoldDB" id="A0A917KHG1"/>
<sequence length="89" mass="9507">MSSGRTLALMVDRTQPVYPQILDILRARIRSGTYPPGSRMPSVLAVATEFDVAASTVQRAVAALRDEGLIVTWSGRGSHVVDPVPTADS</sequence>
<dbReference type="GO" id="GO:0003677">
    <property type="term" value="F:DNA binding"/>
    <property type="evidence" value="ECO:0007669"/>
    <property type="project" value="UniProtKB-KW"/>
</dbReference>
<keyword evidence="2" id="KW-0238">DNA-binding</keyword>
<reference evidence="5" key="1">
    <citation type="journal article" date="2014" name="Int. J. Syst. Evol. Microbiol.">
        <title>Complete genome sequence of Corynebacterium casei LMG S-19264T (=DSM 44701T), isolated from a smear-ripened cheese.</title>
        <authorList>
            <consortium name="US DOE Joint Genome Institute (JGI-PGF)"/>
            <person name="Walter F."/>
            <person name="Albersmeier A."/>
            <person name="Kalinowski J."/>
            <person name="Ruckert C."/>
        </authorList>
    </citation>
    <scope>NUCLEOTIDE SEQUENCE</scope>
    <source>
        <strain evidence="5">JCM 3086</strain>
    </source>
</reference>
<evidence type="ECO:0000256" key="1">
    <source>
        <dbReference type="ARBA" id="ARBA00023015"/>
    </source>
</evidence>
<dbReference type="SMART" id="SM00345">
    <property type="entry name" value="HTH_GNTR"/>
    <property type="match status" value="1"/>
</dbReference>
<proteinExistence type="predicted"/>
<evidence type="ECO:0000256" key="3">
    <source>
        <dbReference type="ARBA" id="ARBA00023163"/>
    </source>
</evidence>
<dbReference type="PANTHER" id="PTHR44846:SF17">
    <property type="entry name" value="GNTR-FAMILY TRANSCRIPTIONAL REGULATOR"/>
    <property type="match status" value="1"/>
</dbReference>
<feature type="domain" description="HTH gntR-type" evidence="4">
    <location>
        <begin position="15"/>
        <end position="83"/>
    </location>
</feature>
<evidence type="ECO:0000256" key="2">
    <source>
        <dbReference type="ARBA" id="ARBA00023125"/>
    </source>
</evidence>
<dbReference type="InterPro" id="IPR050679">
    <property type="entry name" value="Bact_HTH_transcr_reg"/>
</dbReference>
<dbReference type="InterPro" id="IPR000524">
    <property type="entry name" value="Tscrpt_reg_HTH_GntR"/>
</dbReference>
<dbReference type="PROSITE" id="PS50949">
    <property type="entry name" value="HTH_GNTR"/>
    <property type="match status" value="1"/>
</dbReference>
<keyword evidence="3" id="KW-0804">Transcription</keyword>
<evidence type="ECO:0000313" key="6">
    <source>
        <dbReference type="Proteomes" id="UP000657574"/>
    </source>
</evidence>
<gene>
    <name evidence="5" type="ORF">GCM10010121_025880</name>
</gene>
<dbReference type="GO" id="GO:0003700">
    <property type="term" value="F:DNA-binding transcription factor activity"/>
    <property type="evidence" value="ECO:0007669"/>
    <property type="project" value="InterPro"/>
</dbReference>
<name>A0A917KHG1_9ACTN</name>
<dbReference type="SUPFAM" id="SSF46785">
    <property type="entry name" value="Winged helix' DNA-binding domain"/>
    <property type="match status" value="1"/>
</dbReference>
<reference evidence="5" key="2">
    <citation type="submission" date="2020-09" db="EMBL/GenBank/DDBJ databases">
        <authorList>
            <person name="Sun Q."/>
            <person name="Ohkuma M."/>
        </authorList>
    </citation>
    <scope>NUCLEOTIDE SEQUENCE</scope>
    <source>
        <strain evidence="5">JCM 3086</strain>
    </source>
</reference>
<protein>
    <recommendedName>
        <fullName evidence="4">HTH gntR-type domain-containing protein</fullName>
    </recommendedName>
</protein>
<evidence type="ECO:0000259" key="4">
    <source>
        <dbReference type="PROSITE" id="PS50949"/>
    </source>
</evidence>
<evidence type="ECO:0000313" key="5">
    <source>
        <dbReference type="EMBL" id="GGJ14133.1"/>
    </source>
</evidence>
<dbReference type="InterPro" id="IPR036388">
    <property type="entry name" value="WH-like_DNA-bd_sf"/>
</dbReference>
<keyword evidence="6" id="KW-1185">Reference proteome</keyword>
<organism evidence="5 6">
    <name type="scientific">Streptomyces brasiliensis</name>
    <dbReference type="NCBI Taxonomy" id="1954"/>
    <lineage>
        <taxon>Bacteria</taxon>
        <taxon>Bacillati</taxon>
        <taxon>Actinomycetota</taxon>
        <taxon>Actinomycetes</taxon>
        <taxon>Kitasatosporales</taxon>
        <taxon>Streptomycetaceae</taxon>
        <taxon>Streptomyces</taxon>
    </lineage>
</organism>
<accession>A0A917KHG1</accession>
<comment type="caution">
    <text evidence="5">The sequence shown here is derived from an EMBL/GenBank/DDBJ whole genome shotgun (WGS) entry which is preliminary data.</text>
</comment>
<dbReference type="CDD" id="cd07377">
    <property type="entry name" value="WHTH_GntR"/>
    <property type="match status" value="1"/>
</dbReference>